<comment type="similarity">
    <text evidence="2">Belongs to the CpxP/Spy family.</text>
</comment>
<comment type="subcellular location">
    <subcellularLocation>
        <location evidence="1">Periplasm</location>
    </subcellularLocation>
</comment>
<dbReference type="Pfam" id="PF07813">
    <property type="entry name" value="LTXXQ"/>
    <property type="match status" value="1"/>
</dbReference>
<reference evidence="6 7" key="1">
    <citation type="submission" date="2018-06" db="EMBL/GenBank/DDBJ databases">
        <authorList>
            <consortium name="Pathogen Informatics"/>
            <person name="Doyle S."/>
        </authorList>
    </citation>
    <scope>NUCLEOTIDE SEQUENCE [LARGE SCALE GENOMIC DNA]</scope>
    <source>
        <strain evidence="6 7">NCTC10684</strain>
    </source>
</reference>
<dbReference type="CDD" id="cd09916">
    <property type="entry name" value="CpxP_like"/>
    <property type="match status" value="1"/>
</dbReference>
<dbReference type="EMBL" id="UFSM01000002">
    <property type="protein sequence ID" value="SUY28566.1"/>
    <property type="molecule type" value="Genomic_DNA"/>
</dbReference>
<dbReference type="InterPro" id="IPR012899">
    <property type="entry name" value="LTXXQ"/>
</dbReference>
<dbReference type="Gene3D" id="1.20.120.1490">
    <property type="match status" value="1"/>
</dbReference>
<organism evidence="6 7">
    <name type="scientific">Aminobacter aminovorans</name>
    <name type="common">Chelatobacter heintzii</name>
    <dbReference type="NCBI Taxonomy" id="83263"/>
    <lineage>
        <taxon>Bacteria</taxon>
        <taxon>Pseudomonadati</taxon>
        <taxon>Pseudomonadota</taxon>
        <taxon>Alphaproteobacteria</taxon>
        <taxon>Hyphomicrobiales</taxon>
        <taxon>Phyllobacteriaceae</taxon>
        <taxon>Aminobacter</taxon>
    </lineage>
</organism>
<evidence type="ECO:0000256" key="1">
    <source>
        <dbReference type="ARBA" id="ARBA00004418"/>
    </source>
</evidence>
<dbReference type="PANTHER" id="PTHR38102">
    <property type="entry name" value="PERIPLASMIC CHAPERONE SPY"/>
    <property type="match status" value="1"/>
</dbReference>
<dbReference type="InterPro" id="IPR052211">
    <property type="entry name" value="Cpx_auxiliary_protein"/>
</dbReference>
<dbReference type="OrthoDB" id="8277545at2"/>
<keyword evidence="4" id="KW-0574">Periplasm</keyword>
<sequence>MDNDKQNMQPPSAPKTATGSRGWGRRIVIGGLAAAAVAGIGLAVANSGDFGDGHGMPHFGQGHQMMGASMGRGGFSERRMEHMMEDIDATPEQSKKLRELFGSARDEITPMLDDFRDTRNTAADILGAPTIDRSAIETLRSERVAAIDAASRKMTATLVDAAEILTPEQRAKMLEHFKARGDHGRW</sequence>
<name>A0A381IJY2_AMIAI</name>
<dbReference type="AlphaFoldDB" id="A0A381IJY2"/>
<accession>A0A381IJY2</accession>
<dbReference type="PANTHER" id="PTHR38102:SF1">
    <property type="entry name" value="PERIPLASMIC CHAPERONE SPY"/>
    <property type="match status" value="1"/>
</dbReference>
<evidence type="ECO:0000256" key="5">
    <source>
        <dbReference type="SAM" id="MobiDB-lite"/>
    </source>
</evidence>
<protein>
    <submittedName>
        <fullName evidence="6">P pilus assembly/Cpx signaling pathway, periplasmic inhibitor/zinc-resistance associated protein</fullName>
    </submittedName>
</protein>
<gene>
    <name evidence="6" type="ORF">NCTC10684_05205</name>
</gene>
<evidence type="ECO:0000313" key="7">
    <source>
        <dbReference type="Proteomes" id="UP000254701"/>
    </source>
</evidence>
<proteinExistence type="inferred from homology"/>
<dbReference type="GO" id="GO:0030288">
    <property type="term" value="C:outer membrane-bounded periplasmic space"/>
    <property type="evidence" value="ECO:0007669"/>
    <property type="project" value="TreeGrafter"/>
</dbReference>
<evidence type="ECO:0000256" key="2">
    <source>
        <dbReference type="ARBA" id="ARBA00008441"/>
    </source>
</evidence>
<dbReference type="RefSeq" id="WP_115734210.1">
    <property type="nucleotide sequence ID" value="NZ_BAAAVY010000001.1"/>
</dbReference>
<keyword evidence="3" id="KW-0732">Signal</keyword>
<evidence type="ECO:0000313" key="6">
    <source>
        <dbReference type="EMBL" id="SUY28566.1"/>
    </source>
</evidence>
<evidence type="ECO:0000256" key="4">
    <source>
        <dbReference type="ARBA" id="ARBA00022764"/>
    </source>
</evidence>
<feature type="compositionally biased region" description="Polar residues" evidence="5">
    <location>
        <begin position="1"/>
        <end position="19"/>
    </location>
</feature>
<dbReference type="Proteomes" id="UP000254701">
    <property type="component" value="Unassembled WGS sequence"/>
</dbReference>
<evidence type="ECO:0000256" key="3">
    <source>
        <dbReference type="ARBA" id="ARBA00022729"/>
    </source>
</evidence>
<feature type="region of interest" description="Disordered" evidence="5">
    <location>
        <begin position="1"/>
        <end position="21"/>
    </location>
</feature>
<dbReference type="GO" id="GO:0051082">
    <property type="term" value="F:unfolded protein binding"/>
    <property type="evidence" value="ECO:0007669"/>
    <property type="project" value="TreeGrafter"/>
</dbReference>